<dbReference type="EMBL" id="NBSH01000011">
    <property type="protein sequence ID" value="ORX35481.1"/>
    <property type="molecule type" value="Genomic_DNA"/>
</dbReference>
<comment type="caution">
    <text evidence="7">Lacks conserved residue(s) required for the propagation of feature annotation.</text>
</comment>
<evidence type="ECO:0000313" key="9">
    <source>
        <dbReference type="EMBL" id="ORX35481.1"/>
    </source>
</evidence>
<dbReference type="AlphaFoldDB" id="A0A1Y1UBR4"/>
<feature type="transmembrane region" description="Helical" evidence="7">
    <location>
        <begin position="236"/>
        <end position="255"/>
    </location>
</feature>
<evidence type="ECO:0000256" key="6">
    <source>
        <dbReference type="ARBA" id="ARBA00023136"/>
    </source>
</evidence>
<feature type="transmembrane region" description="Helical" evidence="7">
    <location>
        <begin position="202"/>
        <end position="224"/>
    </location>
</feature>
<evidence type="ECO:0000256" key="7">
    <source>
        <dbReference type="RuleBase" id="RU365066"/>
    </source>
</evidence>
<dbReference type="Pfam" id="PF04080">
    <property type="entry name" value="Per1"/>
    <property type="match status" value="1"/>
</dbReference>
<evidence type="ECO:0000313" key="10">
    <source>
        <dbReference type="Proteomes" id="UP000193218"/>
    </source>
</evidence>
<organism evidence="9 10">
    <name type="scientific">Kockovaella imperatae</name>
    <dbReference type="NCBI Taxonomy" id="4999"/>
    <lineage>
        <taxon>Eukaryota</taxon>
        <taxon>Fungi</taxon>
        <taxon>Dikarya</taxon>
        <taxon>Basidiomycota</taxon>
        <taxon>Agaricomycotina</taxon>
        <taxon>Tremellomycetes</taxon>
        <taxon>Tremellales</taxon>
        <taxon>Cuniculitremaceae</taxon>
        <taxon>Kockovaella</taxon>
    </lineage>
</organism>
<keyword evidence="4 7" id="KW-0732">Signal</keyword>
<keyword evidence="5 7" id="KW-1133">Transmembrane helix</keyword>
<comment type="subcellular location">
    <subcellularLocation>
        <location evidence="1">Endomembrane system</location>
        <topology evidence="1">Multi-pass membrane protein</topology>
    </subcellularLocation>
    <subcellularLocation>
        <location evidence="7">Endoplasmic reticulum membrane</location>
        <topology evidence="7">Multi-pass membrane protein</topology>
    </subcellularLocation>
</comment>
<feature type="region of interest" description="Disordered" evidence="8">
    <location>
        <begin position="367"/>
        <end position="414"/>
    </location>
</feature>
<feature type="compositionally biased region" description="Polar residues" evidence="8">
    <location>
        <begin position="390"/>
        <end position="407"/>
    </location>
</feature>
<gene>
    <name evidence="9" type="ORF">BD324DRAFT_582170</name>
</gene>
<dbReference type="Proteomes" id="UP000193218">
    <property type="component" value="Unassembled WGS sequence"/>
</dbReference>
<dbReference type="GO" id="GO:0005789">
    <property type="term" value="C:endoplasmic reticulum membrane"/>
    <property type="evidence" value="ECO:0007669"/>
    <property type="project" value="UniProtKB-SubCell"/>
</dbReference>
<dbReference type="RefSeq" id="XP_021869671.1">
    <property type="nucleotide sequence ID" value="XM_022013547.1"/>
</dbReference>
<keyword evidence="7" id="KW-0256">Endoplasmic reticulum</keyword>
<dbReference type="FunCoup" id="A0A1Y1UBR4">
    <property type="interactions" value="59"/>
</dbReference>
<evidence type="ECO:0000256" key="1">
    <source>
        <dbReference type="ARBA" id="ARBA00004127"/>
    </source>
</evidence>
<dbReference type="STRING" id="4999.A0A1Y1UBR4"/>
<keyword evidence="6 7" id="KW-0472">Membrane</keyword>
<evidence type="ECO:0000256" key="4">
    <source>
        <dbReference type="ARBA" id="ARBA00022729"/>
    </source>
</evidence>
<proteinExistence type="inferred from homology"/>
<dbReference type="PANTHER" id="PTHR13148">
    <property type="entry name" value="PER1-RELATED"/>
    <property type="match status" value="1"/>
</dbReference>
<keyword evidence="2 7" id="KW-0337">GPI-anchor biosynthesis</keyword>
<evidence type="ECO:0000256" key="5">
    <source>
        <dbReference type="ARBA" id="ARBA00022989"/>
    </source>
</evidence>
<dbReference type="GO" id="GO:0016788">
    <property type="term" value="F:hydrolase activity, acting on ester bonds"/>
    <property type="evidence" value="ECO:0007669"/>
    <property type="project" value="TreeGrafter"/>
</dbReference>
<evidence type="ECO:0000256" key="8">
    <source>
        <dbReference type="SAM" id="MobiDB-lite"/>
    </source>
</evidence>
<dbReference type="InterPro" id="IPR007217">
    <property type="entry name" value="Per1-like"/>
</dbReference>
<keyword evidence="10" id="KW-1185">Reference proteome</keyword>
<sequence>MISAALKRRRTVVLLLILLACLVPCEASSGDRNPTFQHCLKGCVSKICESSNAPALPPYLSLFRWTCEDNCKYHCVHSFTDNIPIGGQWHQFYGKWPFYRLGPIQEPLSVMMSLGNLYINLRGIFELKRRVREDNKLSKWLKLAGWCQVNTWFWSTVFHTRDTPITERLDYFSATITVAVSLLYAILRVFHLQTPVSTSRLACPISIGLAVLIMSHFTYLLSFPLGSFPYGYHTKFVIALAMVHNIIWILWSLSFHITLPTLTVRGTEIRIPAPYPPNDPRKVVPPTANTPAFLVLLTTLAMSFEILDFPPFLRIADAHAIWHGCTIPLAVAWWSFFCTDAIDFEGSLLDMRGGGVGVGMDEKMPLSGGAGGHTGPVTRSMAAESPRTPLDSTSQLGAIVMPSSSKSPGKDRLE</sequence>
<name>A0A1Y1UBR4_9TREE</name>
<reference evidence="9 10" key="1">
    <citation type="submission" date="2017-03" db="EMBL/GenBank/DDBJ databases">
        <title>Widespread Adenine N6-methylation of Active Genes in Fungi.</title>
        <authorList>
            <consortium name="DOE Joint Genome Institute"/>
            <person name="Mondo S.J."/>
            <person name="Dannebaum R.O."/>
            <person name="Kuo R.C."/>
            <person name="Louie K.B."/>
            <person name="Bewick A.J."/>
            <person name="Labutti K."/>
            <person name="Haridas S."/>
            <person name="Kuo A."/>
            <person name="Salamov A."/>
            <person name="Ahrendt S.R."/>
            <person name="Lau R."/>
            <person name="Bowen B.P."/>
            <person name="Lipzen A."/>
            <person name="Sullivan W."/>
            <person name="Andreopoulos W.B."/>
            <person name="Clum A."/>
            <person name="Lindquist E."/>
            <person name="Daum C."/>
            <person name="Northen T.R."/>
            <person name="Ramamoorthy G."/>
            <person name="Schmitz R.J."/>
            <person name="Gryganskyi A."/>
            <person name="Culley D."/>
            <person name="Magnuson J."/>
            <person name="James T.Y."/>
            <person name="O'Malley M.A."/>
            <person name="Stajich J.E."/>
            <person name="Spatafora J.W."/>
            <person name="Visel A."/>
            <person name="Grigoriev I.V."/>
        </authorList>
    </citation>
    <scope>NUCLEOTIDE SEQUENCE [LARGE SCALE GENOMIC DNA]</scope>
    <source>
        <strain evidence="9 10">NRRL Y-17943</strain>
    </source>
</reference>
<dbReference type="GO" id="GO:0006506">
    <property type="term" value="P:GPI anchor biosynthetic process"/>
    <property type="evidence" value="ECO:0007669"/>
    <property type="project" value="UniProtKB-KW"/>
</dbReference>
<comment type="function">
    <text evidence="7">Involved in the lipid remodeling steps of GPI-anchor maturation.</text>
</comment>
<feature type="transmembrane region" description="Helical" evidence="7">
    <location>
        <begin position="171"/>
        <end position="190"/>
    </location>
</feature>
<comment type="similarity">
    <text evidence="7">Belongs to the PGAP3 family.</text>
</comment>
<keyword evidence="3 7" id="KW-0812">Transmembrane</keyword>
<dbReference type="OrthoDB" id="419770at2759"/>
<dbReference type="PROSITE" id="PS51257">
    <property type="entry name" value="PROKAR_LIPOPROTEIN"/>
    <property type="match status" value="1"/>
</dbReference>
<dbReference type="GeneID" id="33555355"/>
<comment type="caution">
    <text evidence="9">The sequence shown here is derived from an EMBL/GenBank/DDBJ whole genome shotgun (WGS) entry which is preliminary data.</text>
</comment>
<feature type="signal peptide" evidence="7">
    <location>
        <begin position="1"/>
        <end position="27"/>
    </location>
</feature>
<feature type="chain" id="PRO_5016486233" description="Post-GPI attachment to proteins factor 3" evidence="7">
    <location>
        <begin position="28"/>
        <end position="414"/>
    </location>
</feature>
<evidence type="ECO:0000256" key="2">
    <source>
        <dbReference type="ARBA" id="ARBA00022502"/>
    </source>
</evidence>
<dbReference type="InParanoid" id="A0A1Y1UBR4"/>
<dbReference type="PANTHER" id="PTHR13148:SF0">
    <property type="entry name" value="POST-GPI ATTACHMENT TO PROTEINS FACTOR 3"/>
    <property type="match status" value="1"/>
</dbReference>
<accession>A0A1Y1UBR4</accession>
<protein>
    <recommendedName>
        <fullName evidence="7">Post-GPI attachment to proteins factor 3</fullName>
    </recommendedName>
</protein>
<evidence type="ECO:0000256" key="3">
    <source>
        <dbReference type="ARBA" id="ARBA00022692"/>
    </source>
</evidence>